<proteinExistence type="predicted"/>
<accession>A0A8J5KG52</accession>
<keyword evidence="1" id="KW-0732">Signal</keyword>
<feature type="signal peptide" evidence="1">
    <location>
        <begin position="1"/>
        <end position="24"/>
    </location>
</feature>
<evidence type="ECO:0000313" key="3">
    <source>
        <dbReference type="Proteomes" id="UP000747542"/>
    </source>
</evidence>
<comment type="caution">
    <text evidence="2">The sequence shown here is derived from an EMBL/GenBank/DDBJ whole genome shotgun (WGS) entry which is preliminary data.</text>
</comment>
<gene>
    <name evidence="2" type="ORF">Hamer_G020186</name>
</gene>
<evidence type="ECO:0000256" key="1">
    <source>
        <dbReference type="SAM" id="SignalP"/>
    </source>
</evidence>
<organism evidence="2 3">
    <name type="scientific">Homarus americanus</name>
    <name type="common">American lobster</name>
    <dbReference type="NCBI Taxonomy" id="6706"/>
    <lineage>
        <taxon>Eukaryota</taxon>
        <taxon>Metazoa</taxon>
        <taxon>Ecdysozoa</taxon>
        <taxon>Arthropoda</taxon>
        <taxon>Crustacea</taxon>
        <taxon>Multicrustacea</taxon>
        <taxon>Malacostraca</taxon>
        <taxon>Eumalacostraca</taxon>
        <taxon>Eucarida</taxon>
        <taxon>Decapoda</taxon>
        <taxon>Pleocyemata</taxon>
        <taxon>Astacidea</taxon>
        <taxon>Nephropoidea</taxon>
        <taxon>Nephropidae</taxon>
        <taxon>Homarus</taxon>
    </lineage>
</organism>
<dbReference type="EMBL" id="JAHLQT010014868">
    <property type="protein sequence ID" value="KAG7170185.1"/>
    <property type="molecule type" value="Genomic_DNA"/>
</dbReference>
<protein>
    <recommendedName>
        <fullName evidence="4">Secreted protein</fullName>
    </recommendedName>
</protein>
<name>A0A8J5KG52_HOMAM</name>
<feature type="chain" id="PRO_5035312051" description="Secreted protein" evidence="1">
    <location>
        <begin position="25"/>
        <end position="151"/>
    </location>
</feature>
<dbReference type="Proteomes" id="UP000747542">
    <property type="component" value="Unassembled WGS sequence"/>
</dbReference>
<evidence type="ECO:0000313" key="2">
    <source>
        <dbReference type="EMBL" id="KAG7170185.1"/>
    </source>
</evidence>
<evidence type="ECO:0008006" key="4">
    <source>
        <dbReference type="Google" id="ProtNLM"/>
    </source>
</evidence>
<sequence>MQEAFVMKWLVLGILLAVLSTTQGRNPEDGKVVAAHTTRTAIVLTTSTTVRPFTCALATNPEVCQKRRFRRYSAIADQLLENDGPSLDGSLLGLVDQDSESSARKPRIALNIIFTTSSTYTVTATSTNRAITFSLSFFCTVNGASYPPACG</sequence>
<keyword evidence="3" id="KW-1185">Reference proteome</keyword>
<reference evidence="2" key="1">
    <citation type="journal article" date="2021" name="Sci. Adv.">
        <title>The American lobster genome reveals insights on longevity, neural, and immune adaptations.</title>
        <authorList>
            <person name="Polinski J.M."/>
            <person name="Zimin A.V."/>
            <person name="Clark K.F."/>
            <person name="Kohn A.B."/>
            <person name="Sadowski N."/>
            <person name="Timp W."/>
            <person name="Ptitsyn A."/>
            <person name="Khanna P."/>
            <person name="Romanova D.Y."/>
            <person name="Williams P."/>
            <person name="Greenwood S.J."/>
            <person name="Moroz L.L."/>
            <person name="Walt D.R."/>
            <person name="Bodnar A.G."/>
        </authorList>
    </citation>
    <scope>NUCLEOTIDE SEQUENCE</scope>
    <source>
        <strain evidence="2">GMGI-L3</strain>
    </source>
</reference>
<dbReference type="AlphaFoldDB" id="A0A8J5KG52"/>